<dbReference type="InterPro" id="IPR018973">
    <property type="entry name" value="MZB"/>
</dbReference>
<keyword evidence="1" id="KW-0547">Nucleotide-binding</keyword>
<keyword evidence="3" id="KW-0175">Coiled coil</keyword>
<dbReference type="PANTHER" id="PTHR47957">
    <property type="entry name" value="ATP-DEPENDENT HELICASE HRQ1"/>
    <property type="match status" value="1"/>
</dbReference>
<dbReference type="InterPro" id="IPR011545">
    <property type="entry name" value="DEAD/DEAH_box_helicase_dom"/>
</dbReference>
<dbReference type="GO" id="GO:0004386">
    <property type="term" value="F:helicase activity"/>
    <property type="evidence" value="ECO:0007669"/>
    <property type="project" value="UniProtKB-KW"/>
</dbReference>
<accession>A0ABQ0HAS9</accession>
<feature type="domain" description="Helicase ATP-binding" evidence="4">
    <location>
        <begin position="123"/>
        <end position="340"/>
    </location>
</feature>
<proteinExistence type="predicted"/>
<dbReference type="Pfam" id="PF09369">
    <property type="entry name" value="MZB"/>
    <property type="match status" value="1"/>
</dbReference>
<dbReference type="InterPro" id="IPR001650">
    <property type="entry name" value="Helicase_C-like"/>
</dbReference>
<feature type="domain" description="Helicase C-terminal" evidence="5">
    <location>
        <begin position="1026"/>
        <end position="1185"/>
    </location>
</feature>
<dbReference type="SMART" id="SM00487">
    <property type="entry name" value="DEXDc"/>
    <property type="match status" value="1"/>
</dbReference>
<protein>
    <submittedName>
        <fullName evidence="6">ATP-dependent helicase</fullName>
    </submittedName>
</protein>
<evidence type="ECO:0000313" key="7">
    <source>
        <dbReference type="Proteomes" id="UP000004881"/>
    </source>
</evidence>
<keyword evidence="6" id="KW-0347">Helicase</keyword>
<sequence>MRSPPKRCHSLWHDLNLTRSLLCQRNDWRHIVGALLPTLQANHLHEGLTDYLATTFALTDPDAQGALSDFVGHPDTGMFKGPYVRLRLPFAPAGGNWGMHLDWWPTGFTPYGHQAAAFERLSTKFHKRPQPTLVTTGTGSGKTEAFLYPILDHVLRAKAAGVTGMKALILYPMNALANDQAERLAHLIAAHPELSGVSAGLYTGEQSTGGRTKVTDEGLITDRSLMHSAPPDILLTNYKMLDHLLLHPDRADIWRLSADSLKYAVLDEFHTYDGAQGTDVAMLLRRLGLTVKAHWTDTSPVTDEDRARPLGRITPVATSATLGSKAEPTAMLDFAHTVFGEQFDADAVIGETRLTAAAWLADRDTGLDRLYRPIAPAIVDAAGRLDEFAGGSPTNAALTSAVLAELFERAEVFERTELFAAADDLDTDRRLTPTDLRSLTPVEQLHLLKAHPILARLLDRAVDAISLADLADALFDVPATERDTRRVRAAQQRFLDYLFAALSHLRAETGRDALNVDVHLWIRELSRIDRAVASNTTYRWSDDGVHEDGDVMHLPAVFCRHCGRSGWGARLAPTGHTLDVTDDSIRADHAAGASRFRALLSAPAEALLAATRPDEEIEGLRWFRIDDREISDTPPDPDSTDELEGKVLPVLTLTGDNVEENSKNDMCPACGAADGIRFLGSAVATQLSVTLSNLFGDARLDADEKKALMFTDSVQDAAHRAGFVQARSHTLSLRSTLRSAIGDGALTLPELCEAVITRAGDDPARRYHLLAPDIVDHDEFTPFWKPDATAASRKKAAAKVFRRLEFDIDLEFGLQSRLGRTLELTGSAVAEVDLGGSERPVRLGRAALNATEHQLTLTPPDAAAIIRWVRGTVERVRTRGAIHHPWLRKYVEKDANRRWVWGARPKGEGMPAFPKGRPAPAFPAVGSRSVPEGFDAITAASSWYARWASQCLGVSPFDGSFLARSLFSVLAEQRVLTAVLTEAGLTAYGLSPASVIVSAPADDDLAAGRHLLVCSVCQTPTPGSVTVVDELDGAPCLLVRCLGTLARAPKAQNFYRRLYDTAEMKRVVAREHTSLLPTATRLGYETAFKRGGADPQAPNVLVATPTLEMGIDIGDLSTVMLGSLPRTVSSYLQRVGRAGRLTGNSLVLAFVRGRGEHLPKLYDPTSVIQGDVRPPATFLTAEEILQRQYIAHVIDRLARDPNTLAPRGARAVLVSFDPGSWMADLLAAVSTDADALVDGFLAQFNDVLDDEARGSLRAWATPGPDGSPFELVDDLQEAVHRWNRDLTELTARRAAVEAEMPEFERRASSPAATDDDLRDLRTAKGSLRLLGGQIHDLTDDYWISVLERYGVLPNYTLLDDSVTLDVGVTWIDPDTNQYMGEATSYQRGSRVALTELAPGATFYAQGLAARIDAVDLGAGESNIHTWRLCPQCGWAGITLAGEEPPSVTACPRCETSAIADVSQQLQVVEMARVSAEVRRDEASINDSRDERHKESFTVVTAADIDQVNVDRAWFVGELEFGAEYLRRIDVRWLNMGRRTSQGGTRTIAGQETTTGLFRVCSSCGQLDRAAGRNSRYEHRSWCRYRNAATEHVREIALARTLRTQGVLLHLPQALEYDPFAHPSLSAAILLGLRQVIGGSPEHLDVATIPDALHAPSQRALLIHDTVPGGTGYLAEFADPAKVWAVLDAARTVVRHCDCAEHDRLACHKCLLPFAPPHDLDKVSRKTAVRILDDLLAVDGDAEPNRETWIADVTESAPSRPIGSEESPLEKEFYVAFIERLRAMGATVKETPGTYGPSATIVLPGRKIRTWKLTPQVHMVKSKPDFELATTDPEIPRIAIFADGRRFHAMSGCNRVADDAAKRAVLRDSGHLVWSFGHEDLQRFKDKSAPVPSWFTEQAASKIMAAGNLRPAVVKLLSADPITTLLSFLTDPDLDAWEQVSRWVPMMFVGGGTRAKGDGDSVGARALDLLDGKTPHFGDGLDMCWSYIDGPLVAAATMRPSTRTTNAVLALDDRDDRLEVLDGHAWKEWLRLSNWLGLSRNHRITTRSLLSQNDAAPTSAPTSTDLTHDWRVLFDATVSDAEKQLVLALAAANVPVPELGYETADGNVVDFAWADRGIGVLLDPDDETTHTMSDAGWTMFPPDAETIATAIRNGVS</sequence>
<evidence type="ECO:0000259" key="4">
    <source>
        <dbReference type="PROSITE" id="PS51192"/>
    </source>
</evidence>
<reference evidence="6 7" key="1">
    <citation type="submission" date="2012-02" db="EMBL/GenBank/DDBJ databases">
        <title>Whole genome shotgun sequence of Gordonia terrae NBRC 100016.</title>
        <authorList>
            <person name="Takarada H."/>
            <person name="Hosoyama A."/>
            <person name="Tsuchikane K."/>
            <person name="Katsumata H."/>
            <person name="Yamazaki S."/>
            <person name="Fujita N."/>
        </authorList>
    </citation>
    <scope>NUCLEOTIDE SEQUENCE [LARGE SCALE GENOMIC DNA]</scope>
    <source>
        <strain evidence="6 7">NBRC 100016</strain>
    </source>
</reference>
<dbReference type="PROSITE" id="PS51192">
    <property type="entry name" value="HELICASE_ATP_BIND_1"/>
    <property type="match status" value="1"/>
</dbReference>
<dbReference type="InterPro" id="IPR014001">
    <property type="entry name" value="Helicase_ATP-bd"/>
</dbReference>
<evidence type="ECO:0000259" key="5">
    <source>
        <dbReference type="PROSITE" id="PS51194"/>
    </source>
</evidence>
<dbReference type="InterPro" id="IPR027417">
    <property type="entry name" value="P-loop_NTPase"/>
</dbReference>
<dbReference type="SMART" id="SM00490">
    <property type="entry name" value="HELICc"/>
    <property type="match status" value="1"/>
</dbReference>
<keyword evidence="6" id="KW-0378">Hydrolase</keyword>
<dbReference type="Gene3D" id="3.40.50.300">
    <property type="entry name" value="P-loop containing nucleotide triphosphate hydrolases"/>
    <property type="match status" value="2"/>
</dbReference>
<dbReference type="PROSITE" id="PS51194">
    <property type="entry name" value="HELICASE_CTER"/>
    <property type="match status" value="1"/>
</dbReference>
<dbReference type="Pfam" id="PF00271">
    <property type="entry name" value="Helicase_C"/>
    <property type="match status" value="1"/>
</dbReference>
<organism evidence="6 7">
    <name type="scientific">Gordonia terrae NBRC 100016</name>
    <dbReference type="NCBI Taxonomy" id="1089454"/>
    <lineage>
        <taxon>Bacteria</taxon>
        <taxon>Bacillati</taxon>
        <taxon>Actinomycetota</taxon>
        <taxon>Actinomycetes</taxon>
        <taxon>Mycobacteriales</taxon>
        <taxon>Gordoniaceae</taxon>
        <taxon>Gordonia</taxon>
    </lineage>
</organism>
<dbReference type="SUPFAM" id="SSF52540">
    <property type="entry name" value="P-loop containing nucleoside triphosphate hydrolases"/>
    <property type="match status" value="2"/>
</dbReference>
<evidence type="ECO:0000256" key="1">
    <source>
        <dbReference type="ARBA" id="ARBA00022741"/>
    </source>
</evidence>
<evidence type="ECO:0000256" key="3">
    <source>
        <dbReference type="SAM" id="Coils"/>
    </source>
</evidence>
<comment type="caution">
    <text evidence="6">The sequence shown here is derived from an EMBL/GenBank/DDBJ whole genome shotgun (WGS) entry which is preliminary data.</text>
</comment>
<evidence type="ECO:0000256" key="2">
    <source>
        <dbReference type="ARBA" id="ARBA00022840"/>
    </source>
</evidence>
<feature type="coiled-coil region" evidence="3">
    <location>
        <begin position="1272"/>
        <end position="1306"/>
    </location>
</feature>
<name>A0ABQ0HAS9_9ACTN</name>
<gene>
    <name evidence="6" type="ORF">GOTRE_036_00040</name>
</gene>
<dbReference type="EMBL" id="BAFD01000036">
    <property type="protein sequence ID" value="GAB42998.1"/>
    <property type="molecule type" value="Genomic_DNA"/>
</dbReference>
<dbReference type="PANTHER" id="PTHR47957:SF3">
    <property type="entry name" value="ATP-DEPENDENT HELICASE HRQ1"/>
    <property type="match status" value="1"/>
</dbReference>
<dbReference type="Pfam" id="PF00270">
    <property type="entry name" value="DEAD"/>
    <property type="match status" value="1"/>
</dbReference>
<keyword evidence="7" id="KW-1185">Reference proteome</keyword>
<evidence type="ECO:0000313" key="6">
    <source>
        <dbReference type="EMBL" id="GAB42998.1"/>
    </source>
</evidence>
<keyword evidence="2" id="KW-0067">ATP-binding</keyword>
<dbReference type="Proteomes" id="UP000004881">
    <property type="component" value="Unassembled WGS sequence"/>
</dbReference>